<accession>A0A6A2XWS7</accession>
<dbReference type="AlphaFoldDB" id="A0A6A2XWS7"/>
<reference evidence="1" key="1">
    <citation type="submission" date="2019-09" db="EMBL/GenBank/DDBJ databases">
        <title>Draft genome information of white flower Hibiscus syriacus.</title>
        <authorList>
            <person name="Kim Y.-M."/>
        </authorList>
    </citation>
    <scope>NUCLEOTIDE SEQUENCE [LARGE SCALE GENOMIC DNA]</scope>
    <source>
        <strain evidence="1">YM2019G1</strain>
    </source>
</reference>
<comment type="caution">
    <text evidence="1">The sequence shown here is derived from an EMBL/GenBank/DDBJ whole genome shotgun (WGS) entry which is preliminary data.</text>
</comment>
<keyword evidence="2" id="KW-1185">Reference proteome</keyword>
<gene>
    <name evidence="1" type="ORF">F3Y22_tig00112498pilonHSYRG00317</name>
</gene>
<dbReference type="Proteomes" id="UP000436088">
    <property type="component" value="Unassembled WGS sequence"/>
</dbReference>
<proteinExistence type="predicted"/>
<sequence length="83" mass="9490">MDGGRWIAVSPRCSGRRYLHPRKEGEPIPSLTVSRNFNEEKSALSHTVLSPSPTSRSASVTSDCRRNMILIIQKDIVQWYYRV</sequence>
<organism evidence="1 2">
    <name type="scientific">Hibiscus syriacus</name>
    <name type="common">Rose of Sharon</name>
    <dbReference type="NCBI Taxonomy" id="106335"/>
    <lineage>
        <taxon>Eukaryota</taxon>
        <taxon>Viridiplantae</taxon>
        <taxon>Streptophyta</taxon>
        <taxon>Embryophyta</taxon>
        <taxon>Tracheophyta</taxon>
        <taxon>Spermatophyta</taxon>
        <taxon>Magnoliopsida</taxon>
        <taxon>eudicotyledons</taxon>
        <taxon>Gunneridae</taxon>
        <taxon>Pentapetalae</taxon>
        <taxon>rosids</taxon>
        <taxon>malvids</taxon>
        <taxon>Malvales</taxon>
        <taxon>Malvaceae</taxon>
        <taxon>Malvoideae</taxon>
        <taxon>Hibiscus</taxon>
    </lineage>
</organism>
<protein>
    <submittedName>
        <fullName evidence="1">Uncharacterized protein</fullName>
    </submittedName>
</protein>
<name>A0A6A2XWS7_HIBSY</name>
<dbReference type="EMBL" id="VEPZ02001596">
    <property type="protein sequence ID" value="KAE8666536.1"/>
    <property type="molecule type" value="Genomic_DNA"/>
</dbReference>
<evidence type="ECO:0000313" key="2">
    <source>
        <dbReference type="Proteomes" id="UP000436088"/>
    </source>
</evidence>
<evidence type="ECO:0000313" key="1">
    <source>
        <dbReference type="EMBL" id="KAE8666536.1"/>
    </source>
</evidence>